<evidence type="ECO:0000313" key="1">
    <source>
        <dbReference type="EMBL" id="QQP40480.1"/>
    </source>
</evidence>
<dbReference type="EMBL" id="CP045898">
    <property type="protein sequence ID" value="QQP40480.1"/>
    <property type="molecule type" value="Genomic_DNA"/>
</dbReference>
<evidence type="ECO:0000313" key="2">
    <source>
        <dbReference type="Proteomes" id="UP000595437"/>
    </source>
</evidence>
<dbReference type="AlphaFoldDB" id="A0A7T8K0H7"/>
<name>A0A7T8K0H7_CALRO</name>
<keyword evidence="2" id="KW-1185">Reference proteome</keyword>
<organism evidence="1 2">
    <name type="scientific">Caligus rogercresseyi</name>
    <name type="common">Sea louse</name>
    <dbReference type="NCBI Taxonomy" id="217165"/>
    <lineage>
        <taxon>Eukaryota</taxon>
        <taxon>Metazoa</taxon>
        <taxon>Ecdysozoa</taxon>
        <taxon>Arthropoda</taxon>
        <taxon>Crustacea</taxon>
        <taxon>Multicrustacea</taxon>
        <taxon>Hexanauplia</taxon>
        <taxon>Copepoda</taxon>
        <taxon>Siphonostomatoida</taxon>
        <taxon>Caligidae</taxon>
        <taxon>Caligus</taxon>
    </lineage>
</organism>
<sequence length="55" mass="6188">MKRVRCAQAFLKLNFELGLGFLDKIVTMDETSVSFFTLSPNEGHLNGSRRAPTRS</sequence>
<dbReference type="Proteomes" id="UP000595437">
    <property type="component" value="Chromosome 9"/>
</dbReference>
<proteinExistence type="predicted"/>
<protein>
    <submittedName>
        <fullName evidence="1">Uncharacterized protein</fullName>
    </submittedName>
</protein>
<reference evidence="2" key="1">
    <citation type="submission" date="2021-01" db="EMBL/GenBank/DDBJ databases">
        <title>Caligus Genome Assembly.</title>
        <authorList>
            <person name="Gallardo-Escarate C."/>
        </authorList>
    </citation>
    <scope>NUCLEOTIDE SEQUENCE [LARGE SCALE GENOMIC DNA]</scope>
</reference>
<gene>
    <name evidence="1" type="ORF">FKW44_014528</name>
</gene>
<dbReference type="OrthoDB" id="10018757at2759"/>
<accession>A0A7T8K0H7</accession>